<keyword evidence="3" id="KW-1185">Reference proteome</keyword>
<comment type="caution">
    <text evidence="2">The sequence shown here is derived from an EMBL/GenBank/DDBJ whole genome shotgun (WGS) entry which is preliminary data.</text>
</comment>
<dbReference type="AlphaFoldDB" id="A0AAV7MIR7"/>
<evidence type="ECO:0000313" key="2">
    <source>
        <dbReference type="EMBL" id="KAJ1103388.1"/>
    </source>
</evidence>
<feature type="region of interest" description="Disordered" evidence="1">
    <location>
        <begin position="60"/>
        <end position="80"/>
    </location>
</feature>
<dbReference type="Proteomes" id="UP001066276">
    <property type="component" value="Chromosome 9"/>
</dbReference>
<organism evidence="2 3">
    <name type="scientific">Pleurodeles waltl</name>
    <name type="common">Iberian ribbed newt</name>
    <dbReference type="NCBI Taxonomy" id="8319"/>
    <lineage>
        <taxon>Eukaryota</taxon>
        <taxon>Metazoa</taxon>
        <taxon>Chordata</taxon>
        <taxon>Craniata</taxon>
        <taxon>Vertebrata</taxon>
        <taxon>Euteleostomi</taxon>
        <taxon>Amphibia</taxon>
        <taxon>Batrachia</taxon>
        <taxon>Caudata</taxon>
        <taxon>Salamandroidea</taxon>
        <taxon>Salamandridae</taxon>
        <taxon>Pleurodelinae</taxon>
        <taxon>Pleurodeles</taxon>
    </lineage>
</organism>
<feature type="compositionally biased region" description="Low complexity" evidence="1">
    <location>
        <begin position="67"/>
        <end position="76"/>
    </location>
</feature>
<accession>A0AAV7MIR7</accession>
<proteinExistence type="predicted"/>
<protein>
    <submittedName>
        <fullName evidence="2">Uncharacterized protein</fullName>
    </submittedName>
</protein>
<evidence type="ECO:0000313" key="3">
    <source>
        <dbReference type="Proteomes" id="UP001066276"/>
    </source>
</evidence>
<reference evidence="2" key="1">
    <citation type="journal article" date="2022" name="bioRxiv">
        <title>Sequencing and chromosome-scale assembly of the giantPleurodeles waltlgenome.</title>
        <authorList>
            <person name="Brown T."/>
            <person name="Elewa A."/>
            <person name="Iarovenko S."/>
            <person name="Subramanian E."/>
            <person name="Araus A.J."/>
            <person name="Petzold A."/>
            <person name="Susuki M."/>
            <person name="Suzuki K.-i.T."/>
            <person name="Hayashi T."/>
            <person name="Toyoda A."/>
            <person name="Oliveira C."/>
            <person name="Osipova E."/>
            <person name="Leigh N.D."/>
            <person name="Simon A."/>
            <person name="Yun M.H."/>
        </authorList>
    </citation>
    <scope>NUCLEOTIDE SEQUENCE</scope>
    <source>
        <strain evidence="2">20211129_DDA</strain>
        <tissue evidence="2">Liver</tissue>
    </source>
</reference>
<dbReference type="EMBL" id="JANPWB010000013">
    <property type="protein sequence ID" value="KAJ1103388.1"/>
    <property type="molecule type" value="Genomic_DNA"/>
</dbReference>
<evidence type="ECO:0000256" key="1">
    <source>
        <dbReference type="SAM" id="MobiDB-lite"/>
    </source>
</evidence>
<sequence>MAAIDQRYASPGARLNCGLHPALNVMAEQLLLPRALLANGASSRPPRARVTGLATLGARARPGEMEPSGSAPSAAPGPAPGLVLMYVDFIPDE</sequence>
<gene>
    <name evidence="2" type="ORF">NDU88_000812</name>
</gene>
<name>A0AAV7MIR7_PLEWA</name>